<protein>
    <submittedName>
        <fullName evidence="2">Uncharacterized protein</fullName>
    </submittedName>
</protein>
<dbReference type="InParanoid" id="J0LK82"/>
<keyword evidence="3" id="KW-1185">Reference proteome</keyword>
<gene>
    <name evidence="2" type="ORF">AURDEDRAFT_127110</name>
</gene>
<feature type="region of interest" description="Disordered" evidence="1">
    <location>
        <begin position="316"/>
        <end position="368"/>
    </location>
</feature>
<feature type="compositionally biased region" description="Acidic residues" evidence="1">
    <location>
        <begin position="328"/>
        <end position="351"/>
    </location>
</feature>
<dbReference type="KEGG" id="adl:AURDEDRAFT_127110"/>
<feature type="compositionally biased region" description="Polar residues" evidence="1">
    <location>
        <begin position="358"/>
        <end position="368"/>
    </location>
</feature>
<sequence>MAQTNWNDPWPTRPYLLPSGNAFMSWGPPAFTQSRGGAAAASVAATQTCILRAAQATTTGQTRAWTSDTYPAPPTLPAQHSGLPAPAAPHTYHNYNAATPAVGAVFDAGIRRAFAGDEAFAAAGQTVQRPWDLLAAVHAYKAPAAASSPPMTGDPTDNAHHAAAVGNLSAAVWPPSTHTSEAEGESATDDDDETMIGEDVNTSGEIEQTAANDWNNPWPARPRLLPSGNAFMSWGPPAFTQSRGGESAAVEHVLTPFLKRALADDETFGAAGRTMQAPWDLLAAVRAYKAPAAASPLPMTGARTDNEPHDAAVGNLSAAAWPPSTETMEADDEYATDDDDDDDDDDEETSAGEDANTAGETEQTAADE</sequence>
<evidence type="ECO:0000313" key="2">
    <source>
        <dbReference type="EMBL" id="EJD41363.1"/>
    </source>
</evidence>
<accession>J0LK82</accession>
<evidence type="ECO:0000313" key="3">
    <source>
        <dbReference type="Proteomes" id="UP000006514"/>
    </source>
</evidence>
<organism evidence="2 3">
    <name type="scientific">Auricularia subglabra (strain TFB-10046 / SS5)</name>
    <name type="common">White-rot fungus</name>
    <name type="synonym">Auricularia delicata (strain TFB10046)</name>
    <dbReference type="NCBI Taxonomy" id="717982"/>
    <lineage>
        <taxon>Eukaryota</taxon>
        <taxon>Fungi</taxon>
        <taxon>Dikarya</taxon>
        <taxon>Basidiomycota</taxon>
        <taxon>Agaricomycotina</taxon>
        <taxon>Agaricomycetes</taxon>
        <taxon>Auriculariales</taxon>
        <taxon>Auriculariaceae</taxon>
        <taxon>Auricularia</taxon>
    </lineage>
</organism>
<evidence type="ECO:0000256" key="1">
    <source>
        <dbReference type="SAM" id="MobiDB-lite"/>
    </source>
</evidence>
<reference evidence="3" key="1">
    <citation type="journal article" date="2012" name="Science">
        <title>The Paleozoic origin of enzymatic lignin decomposition reconstructed from 31 fungal genomes.</title>
        <authorList>
            <person name="Floudas D."/>
            <person name="Binder M."/>
            <person name="Riley R."/>
            <person name="Barry K."/>
            <person name="Blanchette R.A."/>
            <person name="Henrissat B."/>
            <person name="Martinez A.T."/>
            <person name="Otillar R."/>
            <person name="Spatafora J.W."/>
            <person name="Yadav J.S."/>
            <person name="Aerts A."/>
            <person name="Benoit I."/>
            <person name="Boyd A."/>
            <person name="Carlson A."/>
            <person name="Copeland A."/>
            <person name="Coutinho P.M."/>
            <person name="de Vries R.P."/>
            <person name="Ferreira P."/>
            <person name="Findley K."/>
            <person name="Foster B."/>
            <person name="Gaskell J."/>
            <person name="Glotzer D."/>
            <person name="Gorecki P."/>
            <person name="Heitman J."/>
            <person name="Hesse C."/>
            <person name="Hori C."/>
            <person name="Igarashi K."/>
            <person name="Jurgens J.A."/>
            <person name="Kallen N."/>
            <person name="Kersten P."/>
            <person name="Kohler A."/>
            <person name="Kuees U."/>
            <person name="Kumar T.K.A."/>
            <person name="Kuo A."/>
            <person name="LaButti K."/>
            <person name="Larrondo L.F."/>
            <person name="Lindquist E."/>
            <person name="Ling A."/>
            <person name="Lombard V."/>
            <person name="Lucas S."/>
            <person name="Lundell T."/>
            <person name="Martin R."/>
            <person name="McLaughlin D.J."/>
            <person name="Morgenstern I."/>
            <person name="Morin E."/>
            <person name="Murat C."/>
            <person name="Nagy L.G."/>
            <person name="Nolan M."/>
            <person name="Ohm R.A."/>
            <person name="Patyshakuliyeva A."/>
            <person name="Rokas A."/>
            <person name="Ruiz-Duenas F.J."/>
            <person name="Sabat G."/>
            <person name="Salamov A."/>
            <person name="Samejima M."/>
            <person name="Schmutz J."/>
            <person name="Slot J.C."/>
            <person name="St John F."/>
            <person name="Stenlid J."/>
            <person name="Sun H."/>
            <person name="Sun S."/>
            <person name="Syed K."/>
            <person name="Tsang A."/>
            <person name="Wiebenga A."/>
            <person name="Young D."/>
            <person name="Pisabarro A."/>
            <person name="Eastwood D.C."/>
            <person name="Martin F."/>
            <person name="Cullen D."/>
            <person name="Grigoriev I.V."/>
            <person name="Hibbett D.S."/>
        </authorList>
    </citation>
    <scope>NUCLEOTIDE SEQUENCE [LARGE SCALE GENOMIC DNA]</scope>
    <source>
        <strain evidence="3">TFB10046</strain>
    </source>
</reference>
<dbReference type="Proteomes" id="UP000006514">
    <property type="component" value="Unassembled WGS sequence"/>
</dbReference>
<feature type="compositionally biased region" description="Acidic residues" evidence="1">
    <location>
        <begin position="182"/>
        <end position="194"/>
    </location>
</feature>
<feature type="region of interest" description="Disordered" evidence="1">
    <location>
        <begin position="171"/>
        <end position="194"/>
    </location>
</feature>
<dbReference type="AlphaFoldDB" id="J0LK82"/>
<name>J0LK82_AURST</name>
<proteinExistence type="predicted"/>
<dbReference type="EMBL" id="JH687793">
    <property type="protein sequence ID" value="EJD41363.1"/>
    <property type="molecule type" value="Genomic_DNA"/>
</dbReference>